<dbReference type="InterPro" id="IPR050765">
    <property type="entry name" value="Riboflavin_Biosynth_HTPR"/>
</dbReference>
<evidence type="ECO:0000313" key="3">
    <source>
        <dbReference type="Proteomes" id="UP000518206"/>
    </source>
</evidence>
<dbReference type="Proteomes" id="UP000518206">
    <property type="component" value="Unassembled WGS sequence"/>
</dbReference>
<evidence type="ECO:0000259" key="1">
    <source>
        <dbReference type="Pfam" id="PF01872"/>
    </source>
</evidence>
<dbReference type="PANTHER" id="PTHR38011">
    <property type="entry name" value="DIHYDROFOLATE REDUCTASE FAMILY PROTEIN (AFU_ORTHOLOGUE AFUA_8G06820)"/>
    <property type="match status" value="1"/>
</dbReference>
<dbReference type="Pfam" id="PF01872">
    <property type="entry name" value="RibD_C"/>
    <property type="match status" value="1"/>
</dbReference>
<dbReference type="GO" id="GO:0009231">
    <property type="term" value="P:riboflavin biosynthetic process"/>
    <property type="evidence" value="ECO:0007669"/>
    <property type="project" value="InterPro"/>
</dbReference>
<evidence type="ECO:0000313" key="2">
    <source>
        <dbReference type="EMBL" id="MBB2923391.1"/>
    </source>
</evidence>
<dbReference type="Gene3D" id="3.40.430.10">
    <property type="entry name" value="Dihydrofolate Reductase, subunit A"/>
    <property type="match status" value="1"/>
</dbReference>
<dbReference type="AlphaFoldDB" id="A0A7W4UFS1"/>
<proteinExistence type="predicted"/>
<dbReference type="InterPro" id="IPR002734">
    <property type="entry name" value="RibDG_C"/>
</dbReference>
<comment type="caution">
    <text evidence="2">The sequence shown here is derived from an EMBL/GenBank/DDBJ whole genome shotgun (WGS) entry which is preliminary data.</text>
</comment>
<accession>A0A7W4UFS1</accession>
<name>A0A7W4UFS1_9CELL</name>
<dbReference type="SUPFAM" id="SSF53597">
    <property type="entry name" value="Dihydrofolate reductase-like"/>
    <property type="match status" value="1"/>
</dbReference>
<dbReference type="PANTHER" id="PTHR38011:SF11">
    <property type="entry name" value="2,5-DIAMINO-6-RIBOSYLAMINO-4(3H)-PYRIMIDINONE 5'-PHOSPHATE REDUCTASE"/>
    <property type="match status" value="1"/>
</dbReference>
<dbReference type="EMBL" id="JACHVX010000003">
    <property type="protein sequence ID" value="MBB2923391.1"/>
    <property type="molecule type" value="Genomic_DNA"/>
</dbReference>
<reference evidence="2 3" key="1">
    <citation type="submission" date="2020-08" db="EMBL/GenBank/DDBJ databases">
        <title>The Agave Microbiome: Exploring the role of microbial communities in plant adaptations to desert environments.</title>
        <authorList>
            <person name="Partida-Martinez L.P."/>
        </authorList>
    </citation>
    <scope>NUCLEOTIDE SEQUENCE [LARGE SCALE GENOMIC DNA]</scope>
    <source>
        <strain evidence="2 3">RAS26</strain>
    </source>
</reference>
<dbReference type="GO" id="GO:0008703">
    <property type="term" value="F:5-amino-6-(5-phosphoribosylamino)uracil reductase activity"/>
    <property type="evidence" value="ECO:0007669"/>
    <property type="project" value="InterPro"/>
</dbReference>
<dbReference type="RefSeq" id="WP_183296239.1">
    <property type="nucleotide sequence ID" value="NZ_JACHVX010000003.1"/>
</dbReference>
<dbReference type="InterPro" id="IPR024072">
    <property type="entry name" value="DHFR-like_dom_sf"/>
</dbReference>
<gene>
    <name evidence="2" type="ORF">FHR80_002316</name>
</gene>
<protein>
    <submittedName>
        <fullName evidence="2">Dihydrofolate reductase</fullName>
    </submittedName>
</protein>
<reference evidence="2 3" key="2">
    <citation type="submission" date="2020-08" db="EMBL/GenBank/DDBJ databases">
        <authorList>
            <person name="Partida-Martinez L."/>
            <person name="Huntemann M."/>
            <person name="Clum A."/>
            <person name="Wang J."/>
            <person name="Palaniappan K."/>
            <person name="Ritter S."/>
            <person name="Chen I.-M."/>
            <person name="Stamatis D."/>
            <person name="Reddy T."/>
            <person name="O'Malley R."/>
            <person name="Daum C."/>
            <person name="Shapiro N."/>
            <person name="Ivanova N."/>
            <person name="Kyrpides N."/>
            <person name="Woyke T."/>
        </authorList>
    </citation>
    <scope>NUCLEOTIDE SEQUENCE [LARGE SCALE GENOMIC DNA]</scope>
    <source>
        <strain evidence="2 3">RAS26</strain>
    </source>
</reference>
<sequence>MTTDRAWTGCVFIGVSLDGYIAKPDGDLAWLTDPAPRDHVVGTADRPALVWETFYPGVDVLVMGRATYETAVGFDAWPYAGKDVVVLSTTLPDDDDRVRVARSLEEVRALLAGLGATRVYVDGGRTVQSFLSAGLVDELTVAIAPVLLGRGARLFGELDHDVLLTLRGSHATADDGLVRITYAVTGR</sequence>
<organism evidence="2 3">
    <name type="scientific">Cellulomonas cellasea</name>
    <dbReference type="NCBI Taxonomy" id="43670"/>
    <lineage>
        <taxon>Bacteria</taxon>
        <taxon>Bacillati</taxon>
        <taxon>Actinomycetota</taxon>
        <taxon>Actinomycetes</taxon>
        <taxon>Micrococcales</taxon>
        <taxon>Cellulomonadaceae</taxon>
        <taxon>Cellulomonas</taxon>
    </lineage>
</organism>
<feature type="domain" description="Bacterial bifunctional deaminase-reductase C-terminal" evidence="1">
    <location>
        <begin position="11"/>
        <end position="175"/>
    </location>
</feature>